<dbReference type="Pfam" id="PF21478">
    <property type="entry name" value="GcvP2_C"/>
    <property type="match status" value="1"/>
</dbReference>
<dbReference type="GO" id="GO:0004375">
    <property type="term" value="F:glycine dehydrogenase (decarboxylating) activity"/>
    <property type="evidence" value="ECO:0000318"/>
    <property type="project" value="GO_Central"/>
</dbReference>
<dbReference type="FunFam" id="3.40.640.10:FF:000007">
    <property type="entry name" value="glycine dehydrogenase (Decarboxylating), mitochondrial"/>
    <property type="match status" value="1"/>
</dbReference>
<dbReference type="OMA" id="RNLICTC"/>
<comment type="subunit">
    <text evidence="7">The glycine cleavage system is composed of four proteins: P, T, L and H.</text>
</comment>
<dbReference type="InterPro" id="IPR015421">
    <property type="entry name" value="PyrdxlP-dep_Trfase_major"/>
</dbReference>
<comment type="similarity">
    <text evidence="2 7">Belongs to the GcvP family.</text>
</comment>
<reference evidence="10" key="3">
    <citation type="submission" date="2025-08" db="UniProtKB">
        <authorList>
            <consortium name="Ensembl"/>
        </authorList>
    </citation>
    <scope>IDENTIFICATION</scope>
</reference>
<dbReference type="HOGENOM" id="CLU_004620_3_2_1"/>
<dbReference type="GO" id="GO:0030170">
    <property type="term" value="F:pyridoxal phosphate binding"/>
    <property type="evidence" value="ECO:0000318"/>
    <property type="project" value="GO_Central"/>
</dbReference>
<dbReference type="InterPro" id="IPR049315">
    <property type="entry name" value="GDC-P_N"/>
</dbReference>
<keyword evidence="3 6" id="KW-0663">Pyridoxal phosphate</keyword>
<protein>
    <recommendedName>
        <fullName evidence="7">Glycine cleavage system P protein</fullName>
        <ecNumber evidence="7">1.4.4.2</ecNumber>
    </recommendedName>
</protein>
<reference evidence="11" key="1">
    <citation type="journal article" date="2002" name="Science">
        <title>The draft genome of Ciona intestinalis: insights into chordate and vertebrate origins.</title>
        <authorList>
            <person name="Dehal P."/>
            <person name="Satou Y."/>
            <person name="Campbell R.K."/>
            <person name="Chapman J."/>
            <person name="Degnan B."/>
            <person name="De Tomaso A."/>
            <person name="Davidson B."/>
            <person name="Di Gregorio A."/>
            <person name="Gelpke M."/>
            <person name="Goodstein D.M."/>
            <person name="Harafuji N."/>
            <person name="Hastings K.E."/>
            <person name="Ho I."/>
            <person name="Hotta K."/>
            <person name="Huang W."/>
            <person name="Kawashima T."/>
            <person name="Lemaire P."/>
            <person name="Martinez D."/>
            <person name="Meinertzhagen I.A."/>
            <person name="Necula S."/>
            <person name="Nonaka M."/>
            <person name="Putnam N."/>
            <person name="Rash S."/>
            <person name="Saiga H."/>
            <person name="Satake M."/>
            <person name="Terry A."/>
            <person name="Yamada L."/>
            <person name="Wang H.G."/>
            <person name="Awazu S."/>
            <person name="Azumi K."/>
            <person name="Boore J."/>
            <person name="Branno M."/>
            <person name="Chin-Bow S."/>
            <person name="DeSantis R."/>
            <person name="Doyle S."/>
            <person name="Francino P."/>
            <person name="Keys D.N."/>
            <person name="Haga S."/>
            <person name="Hayashi H."/>
            <person name="Hino K."/>
            <person name="Imai K.S."/>
            <person name="Inaba K."/>
            <person name="Kano S."/>
            <person name="Kobayashi K."/>
            <person name="Kobayashi M."/>
            <person name="Lee B.I."/>
            <person name="Makabe K.W."/>
            <person name="Manohar C."/>
            <person name="Matassi G."/>
            <person name="Medina M."/>
            <person name="Mochizuki Y."/>
            <person name="Mount S."/>
            <person name="Morishita T."/>
            <person name="Miura S."/>
            <person name="Nakayama A."/>
            <person name="Nishizaka S."/>
            <person name="Nomoto H."/>
            <person name="Ohta F."/>
            <person name="Oishi K."/>
            <person name="Rigoutsos I."/>
            <person name="Sano M."/>
            <person name="Sasaki A."/>
            <person name="Sasakura Y."/>
            <person name="Shoguchi E."/>
            <person name="Shin-i T."/>
            <person name="Spagnuolo A."/>
            <person name="Stainier D."/>
            <person name="Suzuki M.M."/>
            <person name="Tassy O."/>
            <person name="Takatori N."/>
            <person name="Tokuoka M."/>
            <person name="Yagi K."/>
            <person name="Yoshizaki F."/>
            <person name="Wada S."/>
            <person name="Zhang C."/>
            <person name="Hyatt P.D."/>
            <person name="Larimer F."/>
            <person name="Detter C."/>
            <person name="Doggett N."/>
            <person name="Glavina T."/>
            <person name="Hawkins T."/>
            <person name="Richardson P."/>
            <person name="Lucas S."/>
            <person name="Kohara Y."/>
            <person name="Levine M."/>
            <person name="Satoh N."/>
            <person name="Rokhsar D.S."/>
        </authorList>
    </citation>
    <scope>NUCLEOTIDE SEQUENCE [LARGE SCALE GENOMIC DNA]</scope>
</reference>
<dbReference type="Ensembl" id="ENSCINT00000012269.3">
    <property type="protein sequence ID" value="ENSCINP00000012269.3"/>
    <property type="gene ID" value="ENSCING00000005921.3"/>
</dbReference>
<feature type="domain" description="Glycine dehydrogenase C-terminal" evidence="9">
    <location>
        <begin position="815"/>
        <end position="936"/>
    </location>
</feature>
<evidence type="ECO:0000256" key="6">
    <source>
        <dbReference type="PIRSR" id="PIRSR603437-50"/>
    </source>
</evidence>
<evidence type="ECO:0000259" key="8">
    <source>
        <dbReference type="Pfam" id="PF02347"/>
    </source>
</evidence>
<proteinExistence type="inferred from homology"/>
<dbReference type="GO" id="GO:0005739">
    <property type="term" value="C:mitochondrion"/>
    <property type="evidence" value="ECO:0000318"/>
    <property type="project" value="GO_Central"/>
</dbReference>
<evidence type="ECO:0000256" key="2">
    <source>
        <dbReference type="ARBA" id="ARBA00010756"/>
    </source>
</evidence>
<accession>F6YYG7</accession>
<evidence type="ECO:0000313" key="11">
    <source>
        <dbReference type="Proteomes" id="UP000008144"/>
    </source>
</evidence>
<dbReference type="SUPFAM" id="SSF53383">
    <property type="entry name" value="PLP-dependent transferases"/>
    <property type="match status" value="2"/>
</dbReference>
<dbReference type="InterPro" id="IPR015422">
    <property type="entry name" value="PyrdxlP-dep_Trfase_small"/>
</dbReference>
<dbReference type="Proteomes" id="UP000008144">
    <property type="component" value="Chromosome 5"/>
</dbReference>
<reference evidence="10" key="4">
    <citation type="submission" date="2025-09" db="UniProtKB">
        <authorList>
            <consortium name="Ensembl"/>
        </authorList>
    </citation>
    <scope>IDENTIFICATION</scope>
</reference>
<dbReference type="InterPro" id="IPR020581">
    <property type="entry name" value="GDC_P"/>
</dbReference>
<gene>
    <name evidence="10" type="primary">LOC100176441</name>
</gene>
<keyword evidence="7" id="KW-0809">Transit peptide</keyword>
<comment type="subcellular location">
    <subcellularLocation>
        <location evidence="7">Mitochondrion</location>
    </subcellularLocation>
</comment>
<dbReference type="Gene3D" id="3.90.1150.10">
    <property type="entry name" value="Aspartate Aminotransferase, domain 1"/>
    <property type="match status" value="2"/>
</dbReference>
<keyword evidence="7" id="KW-0496">Mitochondrion</keyword>
<reference evidence="10" key="2">
    <citation type="journal article" date="2008" name="Genome Biol.">
        <title>Improved genome assembly and evidence-based global gene model set for the chordate Ciona intestinalis: new insight into intron and operon populations.</title>
        <authorList>
            <person name="Satou Y."/>
            <person name="Mineta K."/>
            <person name="Ogasawara M."/>
            <person name="Sasakura Y."/>
            <person name="Shoguchi E."/>
            <person name="Ueno K."/>
            <person name="Yamada L."/>
            <person name="Matsumoto J."/>
            <person name="Wasserscheid J."/>
            <person name="Dewar K."/>
            <person name="Wiley G.B."/>
            <person name="Macmil S.L."/>
            <person name="Roe B.A."/>
            <person name="Zeller R.W."/>
            <person name="Hastings K.E."/>
            <person name="Lemaire P."/>
            <person name="Lindquist E."/>
            <person name="Endo T."/>
            <person name="Hotta K."/>
            <person name="Inaba K."/>
        </authorList>
    </citation>
    <scope>NUCLEOTIDE SEQUENCE [LARGE SCALE GENOMIC DNA]</scope>
    <source>
        <strain evidence="10">wild type</strain>
    </source>
</reference>
<dbReference type="InterPro" id="IPR015424">
    <property type="entry name" value="PyrdxlP-dep_Trfase"/>
</dbReference>
<comment type="cofactor">
    <cofactor evidence="1 6 7">
        <name>pyridoxal 5'-phosphate</name>
        <dbReference type="ChEBI" id="CHEBI:597326"/>
    </cofactor>
</comment>
<evidence type="ECO:0000313" key="10">
    <source>
        <dbReference type="Ensembl" id="ENSCINP00000012269.3"/>
    </source>
</evidence>
<dbReference type="EMBL" id="EAAA01002202">
    <property type="status" value="NOT_ANNOTATED_CDS"/>
    <property type="molecule type" value="Genomic_DNA"/>
</dbReference>
<evidence type="ECO:0000256" key="5">
    <source>
        <dbReference type="ARBA" id="ARBA00049026"/>
    </source>
</evidence>
<feature type="modified residue" description="N6-(pyridoxal phosphate)lysine" evidence="6">
    <location>
        <position position="738"/>
    </location>
</feature>
<dbReference type="FunFam" id="3.90.1150.10:FF:000153">
    <property type="entry name" value="Glycine dehydrogenase (decarboxylating)"/>
    <property type="match status" value="1"/>
</dbReference>
<dbReference type="GO" id="GO:0005960">
    <property type="term" value="C:glycine cleavage complex"/>
    <property type="evidence" value="ECO:0000318"/>
    <property type="project" value="GO_Central"/>
</dbReference>
<name>F6YYG7_CIOIN</name>
<evidence type="ECO:0000256" key="3">
    <source>
        <dbReference type="ARBA" id="ARBA00022898"/>
    </source>
</evidence>
<dbReference type="STRING" id="7719.ENSCINP00000012269"/>
<dbReference type="GO" id="GO:0016594">
    <property type="term" value="F:glycine binding"/>
    <property type="evidence" value="ECO:0000318"/>
    <property type="project" value="GO_Central"/>
</dbReference>
<dbReference type="GO" id="GO:0019464">
    <property type="term" value="P:glycine decarboxylation via glycine cleavage system"/>
    <property type="evidence" value="ECO:0000318"/>
    <property type="project" value="GO_Central"/>
</dbReference>
<dbReference type="Gene3D" id="3.40.640.10">
    <property type="entry name" value="Type I PLP-dependent aspartate aminotransferase-like (Major domain)"/>
    <property type="match status" value="2"/>
</dbReference>
<dbReference type="InParanoid" id="F6YYG7"/>
<keyword evidence="4 7" id="KW-0560">Oxidoreductase</keyword>
<comment type="function">
    <text evidence="7">The glycine cleavage system catalyzes the degradation of glycine.</text>
</comment>
<keyword evidence="11" id="KW-1185">Reference proteome</keyword>
<dbReference type="HAMAP" id="MF_00711">
    <property type="entry name" value="GcvP"/>
    <property type="match status" value="1"/>
</dbReference>
<dbReference type="EC" id="1.4.4.2" evidence="7"/>
<dbReference type="NCBIfam" id="TIGR00461">
    <property type="entry name" value="gcvP"/>
    <property type="match status" value="1"/>
</dbReference>
<dbReference type="InterPro" id="IPR003437">
    <property type="entry name" value="GcvP"/>
</dbReference>
<comment type="catalytic activity">
    <reaction evidence="5 7">
        <text>N(6)-[(R)-lipoyl]-L-lysyl-[glycine-cleavage complex H protein] + glycine + H(+) = N(6)-[(R)-S(8)-aminomethyldihydrolipoyl]-L-lysyl-[glycine-cleavage complex H protein] + CO2</text>
        <dbReference type="Rhea" id="RHEA:24304"/>
        <dbReference type="Rhea" id="RHEA-COMP:10494"/>
        <dbReference type="Rhea" id="RHEA-COMP:10495"/>
        <dbReference type="ChEBI" id="CHEBI:15378"/>
        <dbReference type="ChEBI" id="CHEBI:16526"/>
        <dbReference type="ChEBI" id="CHEBI:57305"/>
        <dbReference type="ChEBI" id="CHEBI:83099"/>
        <dbReference type="ChEBI" id="CHEBI:83143"/>
        <dbReference type="EC" id="1.4.4.2"/>
    </reaction>
</comment>
<dbReference type="GeneTree" id="ENSGT00390000017970"/>
<dbReference type="CDD" id="cd00613">
    <property type="entry name" value="GDC-P"/>
    <property type="match status" value="2"/>
</dbReference>
<sequence>MHGLKHGKILLGYQKLIRSSIGRNILCSRCISTLHSIFPKHENFAIRHNGPSKEQQEQMLKAIGVKDTEDMINQTIPKQIRLGKDLDLEDTVCENEILDRLNLIAKQNRCDWRSFIGMGYYNCSVPRTIVRNMLENPGWSTPYTPYQPELAQGRLESLINYQTMVVDMTEGLDIANASLLDEATAAAEAVSLCFRHNNRRKFYVDEKINPQALEVVRTRAQLIGVEIFVENIERMDFSCRDFSGVLIQYPNTEGRVFDFSHVIEDAHTHGSLVACSTDLLALALLKSPGELGCDVALGSSQRFGVPLNYGGPHAAFFAVRNDLKRLMPGRVVGVTRDAHGKKVYRLALQTREQHIRRAKATSNICTAQALLANMSAMFAVYHGPEGIKHLANRVHNAALLLAHGIHKAGHYLVHSDFFDTIMVHMTSGVHDIYRRSGEKKINLRIYNGCKIGVALDETVVEHDLDDLLYVFGCEQTAAELAAELGGKLEGHLSESPLRRKTDFLTHPIFHKYRSETNIVRYMKKLENKDVSLVHSMIPLGSCTMKLNATAEMEPISWREFANIHPFVPIDQARGYQELFKELERDLCEITGYDSICFQPNSGAQGEFTGLAAIRAYHKSIGENQRSVCLIPTSAHGTNPASAQMCGMKVVPVKVDKSGSVDLLDLQKLAHKYAANLSAIMLTYPSTNGVFEEGIRETCDMIHELGGQVYVDGANMNAQVGLCRPGDYGSDVSHLNLHKTFCIPHGGGGPGMGPIGVKKHLVPFLPTHPVVPPPGSLVSDARPLGVVSAAPWGSACILPISWTYIKLMGAKGLREASEIAILNANYMAKRLEGHYNILYTGTNGFVAHEFIIDVRGFKATSNVEAVDIAKRLQDYGFHAPTMSWPVTNTLMIEPTESEDKEELDRFCDALISIRKEIKDIEDGKVDKEINMLKMAPHTLESVSADNWQQPYTRKQAAFPLPYLKPDDKMWPSTGRIDDIYGDKNLFCTCPPMEAYEEEEE</sequence>
<dbReference type="InterPro" id="IPR049316">
    <property type="entry name" value="GDC-P_C"/>
</dbReference>
<evidence type="ECO:0000256" key="1">
    <source>
        <dbReference type="ARBA" id="ARBA00001933"/>
    </source>
</evidence>
<evidence type="ECO:0000256" key="7">
    <source>
        <dbReference type="RuleBase" id="RU364056"/>
    </source>
</evidence>
<dbReference type="Pfam" id="PF02347">
    <property type="entry name" value="GDC-P"/>
    <property type="match status" value="1"/>
</dbReference>
<dbReference type="PANTHER" id="PTHR11773">
    <property type="entry name" value="GLYCINE DEHYDROGENASE, DECARBOXYLATING"/>
    <property type="match status" value="1"/>
</dbReference>
<dbReference type="FunFam" id="3.40.640.10:FF:000005">
    <property type="entry name" value="Glycine dehydrogenase (decarboxylating), mitochondrial"/>
    <property type="match status" value="1"/>
</dbReference>
<dbReference type="FunCoup" id="F6YYG7">
    <property type="interactions" value="15"/>
</dbReference>
<dbReference type="NCBIfam" id="NF003346">
    <property type="entry name" value="PRK04366.1"/>
    <property type="match status" value="1"/>
</dbReference>
<feature type="domain" description="Glycine cleavage system P-protein N-terminal" evidence="8">
    <location>
        <begin position="47"/>
        <end position="471"/>
    </location>
</feature>
<evidence type="ECO:0000259" key="9">
    <source>
        <dbReference type="Pfam" id="PF21478"/>
    </source>
</evidence>
<dbReference type="PANTHER" id="PTHR11773:SF1">
    <property type="entry name" value="GLYCINE DEHYDROGENASE (DECARBOXYLATING), MITOCHONDRIAL"/>
    <property type="match status" value="1"/>
</dbReference>
<evidence type="ECO:0000256" key="4">
    <source>
        <dbReference type="ARBA" id="ARBA00023002"/>
    </source>
</evidence>
<organism evidence="10 11">
    <name type="scientific">Ciona intestinalis</name>
    <name type="common">Transparent sea squirt</name>
    <name type="synonym">Ascidia intestinalis</name>
    <dbReference type="NCBI Taxonomy" id="7719"/>
    <lineage>
        <taxon>Eukaryota</taxon>
        <taxon>Metazoa</taxon>
        <taxon>Chordata</taxon>
        <taxon>Tunicata</taxon>
        <taxon>Ascidiacea</taxon>
        <taxon>Phlebobranchia</taxon>
        <taxon>Cionidae</taxon>
        <taxon>Ciona</taxon>
    </lineage>
</organism>
<dbReference type="AlphaFoldDB" id="F6YYG7"/>